<comment type="caution">
    <text evidence="1">The sequence shown here is derived from an EMBL/GenBank/DDBJ whole genome shotgun (WGS) entry which is preliminary data.</text>
</comment>
<keyword evidence="2" id="KW-1185">Reference proteome</keyword>
<dbReference type="RefSeq" id="WP_125002348.1">
    <property type="nucleotide sequence ID" value="NZ_RQXT01000028.1"/>
</dbReference>
<dbReference type="InterPro" id="IPR018727">
    <property type="entry name" value="DUF2267"/>
</dbReference>
<proteinExistence type="predicted"/>
<dbReference type="InterPro" id="IPR038282">
    <property type="entry name" value="DUF2267_sf"/>
</dbReference>
<reference evidence="1 2" key="1">
    <citation type="submission" date="2018-11" db="EMBL/GenBank/DDBJ databases">
        <title>the genome of Mesorhizobium tamadayense DSM 28320.</title>
        <authorList>
            <person name="Gao J."/>
        </authorList>
    </citation>
    <scope>NUCLEOTIDE SEQUENCE [LARGE SCALE GENOMIC DNA]</scope>
    <source>
        <strain evidence="1 2">DSM 28320</strain>
    </source>
</reference>
<dbReference type="AlphaFoldDB" id="A0A3P3FF71"/>
<protein>
    <submittedName>
        <fullName evidence="1">DUF2267 domain-containing protein</fullName>
    </submittedName>
</protein>
<gene>
    <name evidence="1" type="ORF">EH240_21475</name>
</gene>
<organism evidence="1 2">
    <name type="scientific">Mesorhizobium tamadayense</name>
    <dbReference type="NCBI Taxonomy" id="425306"/>
    <lineage>
        <taxon>Bacteria</taxon>
        <taxon>Pseudomonadati</taxon>
        <taxon>Pseudomonadota</taxon>
        <taxon>Alphaproteobacteria</taxon>
        <taxon>Hyphomicrobiales</taxon>
        <taxon>Phyllobacteriaceae</taxon>
        <taxon>Mesorhizobium</taxon>
    </lineage>
</organism>
<dbReference type="Proteomes" id="UP000273786">
    <property type="component" value="Unassembled WGS sequence"/>
</dbReference>
<dbReference type="EMBL" id="RQXT01000028">
    <property type="protein sequence ID" value="RRH97201.1"/>
    <property type="molecule type" value="Genomic_DNA"/>
</dbReference>
<accession>A0A3P3FF71</accession>
<dbReference type="OrthoDB" id="20942at2"/>
<evidence type="ECO:0000313" key="2">
    <source>
        <dbReference type="Proteomes" id="UP000273786"/>
    </source>
</evidence>
<evidence type="ECO:0000313" key="1">
    <source>
        <dbReference type="EMBL" id="RRH97201.1"/>
    </source>
</evidence>
<sequence length="145" mass="15840">MSATGLDVFDKTVQTTNIWLNEIMDDLGPDRHLAWHVLGVVLRALRDKLPAELGANLGAELPLLIRGAYYDQYQPSVPPSRARSVEEFVHPIAEALKSGRPVDAGKASRAVFKTLAHHVDLGQSAKVRDALPRDIQALWPDSVGA</sequence>
<name>A0A3P3FF71_9HYPH</name>
<dbReference type="Pfam" id="PF10025">
    <property type="entry name" value="DUF2267"/>
    <property type="match status" value="1"/>
</dbReference>
<dbReference type="Gene3D" id="1.10.490.110">
    <property type="entry name" value="Uncharacterized conserved protein DUF2267"/>
    <property type="match status" value="1"/>
</dbReference>